<comment type="caution">
    <text evidence="1">The sequence shown here is derived from an EMBL/GenBank/DDBJ whole genome shotgun (WGS) entry which is preliminary data.</text>
</comment>
<protein>
    <submittedName>
        <fullName evidence="1">Uncharacterized protein</fullName>
    </submittedName>
</protein>
<sequence length="360" mass="41719">MKIRLTCTELAAIVSGSNFYVTARFQHKRGLLFIQQFGKNNWKYNDIPDSFHTHVEGMLTARGFVKNRRWIIPKGRSTRFIHLMNSLFRCAHFREIQIMNFNYREDLPEGRMDANQLLQLSDSLTCQTLSLSVFPYEYSPRLFDIIHKLNPSTQLNLTFSNMELDDPIELVDNDHILNLPSVPTLKISSHPFVFKISGEDLLLLVSKHSCFILDNWAHLRAETFAKAAELISKSGHVLELQYHYSGNMHNDYPGFIEYLRLMGIRYDPVSYDEHGIIIHERITRADPSVRVVSGSDKRYRSRFQYTVISSRTNAIVRFFATYDDATVRIEMSELTSVPIDNCEDNDDSTLLPSFLFEDNS</sequence>
<organism evidence="1 2">
    <name type="scientific">Pristionchus mayeri</name>
    <dbReference type="NCBI Taxonomy" id="1317129"/>
    <lineage>
        <taxon>Eukaryota</taxon>
        <taxon>Metazoa</taxon>
        <taxon>Ecdysozoa</taxon>
        <taxon>Nematoda</taxon>
        <taxon>Chromadorea</taxon>
        <taxon>Rhabditida</taxon>
        <taxon>Rhabditina</taxon>
        <taxon>Diplogasteromorpha</taxon>
        <taxon>Diplogasteroidea</taxon>
        <taxon>Neodiplogasteridae</taxon>
        <taxon>Pristionchus</taxon>
    </lineage>
</organism>
<gene>
    <name evidence="1" type="ORF">PMAYCL1PPCAC_32009</name>
</gene>
<name>A0AAN5IEN1_9BILA</name>
<proteinExistence type="predicted"/>
<evidence type="ECO:0000313" key="2">
    <source>
        <dbReference type="Proteomes" id="UP001328107"/>
    </source>
</evidence>
<accession>A0AAN5IEN1</accession>
<reference evidence="2" key="1">
    <citation type="submission" date="2022-10" db="EMBL/GenBank/DDBJ databases">
        <title>Genome assembly of Pristionchus species.</title>
        <authorList>
            <person name="Yoshida K."/>
            <person name="Sommer R.J."/>
        </authorList>
    </citation>
    <scope>NUCLEOTIDE SEQUENCE [LARGE SCALE GENOMIC DNA]</scope>
    <source>
        <strain evidence="2">RS5460</strain>
    </source>
</reference>
<dbReference type="Proteomes" id="UP001328107">
    <property type="component" value="Unassembled WGS sequence"/>
</dbReference>
<dbReference type="AlphaFoldDB" id="A0AAN5IEN1"/>
<evidence type="ECO:0000313" key="1">
    <source>
        <dbReference type="EMBL" id="GMR61814.1"/>
    </source>
</evidence>
<dbReference type="EMBL" id="BTRK01000006">
    <property type="protein sequence ID" value="GMR61814.1"/>
    <property type="molecule type" value="Genomic_DNA"/>
</dbReference>
<keyword evidence="2" id="KW-1185">Reference proteome</keyword>